<keyword evidence="1" id="KW-1133">Transmembrane helix</keyword>
<proteinExistence type="predicted"/>
<keyword evidence="1" id="KW-0472">Membrane</keyword>
<feature type="transmembrane region" description="Helical" evidence="1">
    <location>
        <begin position="38"/>
        <end position="62"/>
    </location>
</feature>
<feature type="transmembrane region" description="Helical" evidence="1">
    <location>
        <begin position="68"/>
        <end position="88"/>
    </location>
</feature>
<name>A0A2H0YSF2_9BACT</name>
<sequence>GGALAVLRKHNILPFWSGGTTGAPLSQRLALNKVGKPLLYVALLLLVDWFISHSVPGLWSWFVGGTGTAQIFVVIVLALHVWVLYSAYKGQMKTVFLLILCYVLASLLLSRWFFNPEDQNAMKRYKAYEPCSTALVSARKLTQASSDSLWAKENSGSTSGGIILPDGEIYSVVVPFRYDAVEIETLRLNVGDRLVPLYSLVVNARLPGQFSKLNLTGLGAVQYYQENGKPFYMGVQNMPEAIVWIGGHKSHDYSFTDFFVRNDEQYQPFAKNDNSVFASLQMQLNGNWEWVHAPLILPPADSTQPIILGANLQREVGHEGVSGYYRLVFYINHPPAVDTAAEGK</sequence>
<evidence type="ECO:0000313" key="3">
    <source>
        <dbReference type="Proteomes" id="UP000228711"/>
    </source>
</evidence>
<evidence type="ECO:0000256" key="1">
    <source>
        <dbReference type="SAM" id="Phobius"/>
    </source>
</evidence>
<reference evidence="3" key="1">
    <citation type="submission" date="2017-09" db="EMBL/GenBank/DDBJ databases">
        <title>Depth-based differentiation of microbial function through sediment-hosted aquifers and enrichment of novel symbionts in the deep terrestrial subsurface.</title>
        <authorList>
            <person name="Probst A.J."/>
            <person name="Ladd B."/>
            <person name="Jarett J.K."/>
            <person name="Geller-Mcgrath D.E."/>
            <person name="Sieber C.M.K."/>
            <person name="Emerson J.B."/>
            <person name="Anantharaman K."/>
            <person name="Thomas B.C."/>
            <person name="Malmstrom R."/>
            <person name="Stieglmeier M."/>
            <person name="Klingl A."/>
            <person name="Woyke T."/>
            <person name="Ryan C.M."/>
            <person name="Banfield J.F."/>
        </authorList>
    </citation>
    <scope>NUCLEOTIDE SEQUENCE [LARGE SCALE GENOMIC DNA]</scope>
</reference>
<feature type="non-terminal residue" evidence="2">
    <location>
        <position position="1"/>
    </location>
</feature>
<dbReference type="AlphaFoldDB" id="A0A2H0YSF2"/>
<protein>
    <submittedName>
        <fullName evidence="2">Uncharacterized protein</fullName>
    </submittedName>
</protein>
<dbReference type="EMBL" id="PEXV01000106">
    <property type="protein sequence ID" value="PIS41425.1"/>
    <property type="molecule type" value="Genomic_DNA"/>
</dbReference>
<gene>
    <name evidence="2" type="ORF">COT25_03145</name>
</gene>
<keyword evidence="1" id="KW-0812">Transmembrane</keyword>
<organism evidence="2 3">
    <name type="scientific">Candidatus Kerfeldbacteria bacterium CG08_land_8_20_14_0_20_42_7</name>
    <dbReference type="NCBI Taxonomy" id="2014245"/>
    <lineage>
        <taxon>Bacteria</taxon>
        <taxon>Candidatus Kerfeldiibacteriota</taxon>
    </lineage>
</organism>
<comment type="caution">
    <text evidence="2">The sequence shown here is derived from an EMBL/GenBank/DDBJ whole genome shotgun (WGS) entry which is preliminary data.</text>
</comment>
<evidence type="ECO:0000313" key="2">
    <source>
        <dbReference type="EMBL" id="PIS41425.1"/>
    </source>
</evidence>
<feature type="transmembrane region" description="Helical" evidence="1">
    <location>
        <begin position="95"/>
        <end position="114"/>
    </location>
</feature>
<dbReference type="Proteomes" id="UP000228711">
    <property type="component" value="Unassembled WGS sequence"/>
</dbReference>
<accession>A0A2H0YSF2</accession>